<organism evidence="1 2">
    <name type="scientific">Microbacterium arabinogalactanolyticum</name>
    <dbReference type="NCBI Taxonomy" id="69365"/>
    <lineage>
        <taxon>Bacteria</taxon>
        <taxon>Bacillati</taxon>
        <taxon>Actinomycetota</taxon>
        <taxon>Actinomycetes</taxon>
        <taxon>Micrococcales</taxon>
        <taxon>Microbacteriaceae</taxon>
        <taxon>Microbacterium</taxon>
    </lineage>
</organism>
<keyword evidence="2" id="KW-1185">Reference proteome</keyword>
<dbReference type="SUPFAM" id="SSF53649">
    <property type="entry name" value="Alkaline phosphatase-like"/>
    <property type="match status" value="1"/>
</dbReference>
<accession>A0ABQ5NCJ1</accession>
<sequence length="289" mass="30352">MSGSVISPARSSHVLIMGWDGVRDDVVRSVRTPHLDALAARGFLSTVRVHAANPTISGPVWSTMATGVYSDRHGVHDNDFTGNAFDRHPDVLSRIRAGVPGATTFAAGAWAPLVTAGSGGPLFAGGGYRPELPAGAEDGPLELVALMDEAVMSRTARELLHRDHAAVFAYAVLPDIVGHTEGVTDRYRQAVEACDEQLGVLLAAIAARGNREYEDWTVIVLTDHGHLDAGHHGGDTDEERLAWMAAAGPDVPSGEPVVDHADVLPHVLKALGLPADSALPGAPFGGRSR</sequence>
<dbReference type="GO" id="GO:0004519">
    <property type="term" value="F:endonuclease activity"/>
    <property type="evidence" value="ECO:0007669"/>
    <property type="project" value="UniProtKB-KW"/>
</dbReference>
<dbReference type="RefSeq" id="WP_285629850.1">
    <property type="nucleotide sequence ID" value="NZ_BAAAUK010000001.1"/>
</dbReference>
<reference evidence="1" key="1">
    <citation type="submission" date="2022-08" db="EMBL/GenBank/DDBJ databases">
        <title>Draft genome sequence of Microbacterium arabinogalactanolyticum JCM 9171.</title>
        <authorList>
            <person name="Fujita K."/>
            <person name="Ishiwata A."/>
            <person name="Fushinobu S."/>
        </authorList>
    </citation>
    <scope>NUCLEOTIDE SEQUENCE</scope>
    <source>
        <strain evidence="1">JCM 9171</strain>
    </source>
</reference>
<name>A0ABQ5NCJ1_9MICO</name>
<dbReference type="InterPro" id="IPR017850">
    <property type="entry name" value="Alkaline_phosphatase_core_sf"/>
</dbReference>
<dbReference type="EMBL" id="BRZC01000001">
    <property type="protein sequence ID" value="GLC83481.1"/>
    <property type="molecule type" value="Genomic_DNA"/>
</dbReference>
<evidence type="ECO:0000313" key="1">
    <source>
        <dbReference type="EMBL" id="GLC83481.1"/>
    </source>
</evidence>
<dbReference type="PANTHER" id="PTHR10151">
    <property type="entry name" value="ECTONUCLEOTIDE PYROPHOSPHATASE/PHOSPHODIESTERASE"/>
    <property type="match status" value="1"/>
</dbReference>
<evidence type="ECO:0000313" key="2">
    <source>
        <dbReference type="Proteomes" id="UP001165068"/>
    </source>
</evidence>
<dbReference type="Gene3D" id="3.40.720.10">
    <property type="entry name" value="Alkaline Phosphatase, subunit A"/>
    <property type="match status" value="1"/>
</dbReference>
<proteinExistence type="predicted"/>
<dbReference type="Pfam" id="PF01663">
    <property type="entry name" value="Phosphodiest"/>
    <property type="match status" value="1"/>
</dbReference>
<keyword evidence="1" id="KW-0378">Hydrolase</keyword>
<protein>
    <submittedName>
        <fullName evidence="1">AP endonuclease</fullName>
    </submittedName>
</protein>
<comment type="caution">
    <text evidence="1">The sequence shown here is derived from an EMBL/GenBank/DDBJ whole genome shotgun (WGS) entry which is preliminary data.</text>
</comment>
<dbReference type="InterPro" id="IPR002591">
    <property type="entry name" value="Phosphodiest/P_Trfase"/>
</dbReference>
<gene>
    <name evidence="1" type="ORF">MIAR_00690</name>
</gene>
<dbReference type="Proteomes" id="UP001165068">
    <property type="component" value="Unassembled WGS sequence"/>
</dbReference>
<keyword evidence="1" id="KW-0540">Nuclease</keyword>
<keyword evidence="1" id="KW-0255">Endonuclease</keyword>
<dbReference type="PANTHER" id="PTHR10151:SF120">
    <property type="entry name" value="BIS(5'-ADENOSYL)-TRIPHOSPHATASE"/>
    <property type="match status" value="1"/>
</dbReference>